<evidence type="ECO:0000256" key="11">
    <source>
        <dbReference type="PROSITE-ProRule" id="PRU00108"/>
    </source>
</evidence>
<evidence type="ECO:0000313" key="16">
    <source>
        <dbReference type="Proteomes" id="UP001148018"/>
    </source>
</evidence>
<evidence type="ECO:0000256" key="5">
    <source>
        <dbReference type="ARBA" id="ARBA00023015"/>
    </source>
</evidence>
<comment type="caution">
    <text evidence="15">The sequence shown here is derived from an EMBL/GenBank/DDBJ whole genome shotgun (WGS) entry which is preliminary data.</text>
</comment>
<evidence type="ECO:0000256" key="8">
    <source>
        <dbReference type="ARBA" id="ARBA00023163"/>
    </source>
</evidence>
<dbReference type="GO" id="GO:0005634">
    <property type="term" value="C:nucleus"/>
    <property type="evidence" value="ECO:0007669"/>
    <property type="project" value="UniProtKB-SubCell"/>
</dbReference>
<keyword evidence="16" id="KW-1185">Reference proteome</keyword>
<dbReference type="FunFam" id="1.10.10.60:FF:000057">
    <property type="entry name" value="Short stature homeobox 2"/>
    <property type="match status" value="1"/>
</dbReference>
<organism evidence="15 16">
    <name type="scientific">Muraenolepis orangiensis</name>
    <name type="common">Patagonian moray cod</name>
    <dbReference type="NCBI Taxonomy" id="630683"/>
    <lineage>
        <taxon>Eukaryota</taxon>
        <taxon>Metazoa</taxon>
        <taxon>Chordata</taxon>
        <taxon>Craniata</taxon>
        <taxon>Vertebrata</taxon>
        <taxon>Euteleostomi</taxon>
        <taxon>Actinopterygii</taxon>
        <taxon>Neopterygii</taxon>
        <taxon>Teleostei</taxon>
        <taxon>Neoteleostei</taxon>
        <taxon>Acanthomorphata</taxon>
        <taxon>Zeiogadaria</taxon>
        <taxon>Gadariae</taxon>
        <taxon>Gadiformes</taxon>
        <taxon>Muraenolepidoidei</taxon>
        <taxon>Muraenolepididae</taxon>
        <taxon>Muraenolepis</taxon>
    </lineage>
</organism>
<name>A0A9Q0EY71_9TELE</name>
<keyword evidence="4" id="KW-0524">Neurogenesis</keyword>
<dbReference type="EMBL" id="JANIIK010000034">
    <property type="protein sequence ID" value="KAJ3614843.1"/>
    <property type="molecule type" value="Genomic_DNA"/>
</dbReference>
<comment type="subcellular location">
    <subcellularLocation>
        <location evidence="1 11 12">Nucleus</location>
    </subcellularLocation>
</comment>
<evidence type="ECO:0000256" key="2">
    <source>
        <dbReference type="ARBA" id="ARBA00022473"/>
    </source>
</evidence>
<dbReference type="GO" id="GO:0030154">
    <property type="term" value="P:cell differentiation"/>
    <property type="evidence" value="ECO:0007669"/>
    <property type="project" value="UniProtKB-KW"/>
</dbReference>
<dbReference type="PROSITE" id="PS50071">
    <property type="entry name" value="HOMEOBOX_2"/>
    <property type="match status" value="1"/>
</dbReference>
<dbReference type="InterPro" id="IPR017970">
    <property type="entry name" value="Homeobox_CS"/>
</dbReference>
<dbReference type="SUPFAM" id="SSF46689">
    <property type="entry name" value="Homeodomain-like"/>
    <property type="match status" value="1"/>
</dbReference>
<dbReference type="PANTHER" id="PTHR46799">
    <property type="entry name" value="HOMEOBOX PROTEIN UNC-4 HOMOLOG"/>
    <property type="match status" value="1"/>
</dbReference>
<evidence type="ECO:0000256" key="6">
    <source>
        <dbReference type="ARBA" id="ARBA00023125"/>
    </source>
</evidence>
<dbReference type="Proteomes" id="UP001148018">
    <property type="component" value="Unassembled WGS sequence"/>
</dbReference>
<accession>A0A9Q0EY71</accession>
<dbReference type="PROSITE" id="PS00027">
    <property type="entry name" value="HOMEOBOX_1"/>
    <property type="match status" value="1"/>
</dbReference>
<keyword evidence="5" id="KW-0805">Transcription regulation</keyword>
<evidence type="ECO:0000256" key="7">
    <source>
        <dbReference type="ARBA" id="ARBA00023155"/>
    </source>
</evidence>
<dbReference type="Gene3D" id="1.10.10.60">
    <property type="entry name" value="Homeodomain-like"/>
    <property type="match status" value="1"/>
</dbReference>
<evidence type="ECO:0000256" key="4">
    <source>
        <dbReference type="ARBA" id="ARBA00022902"/>
    </source>
</evidence>
<evidence type="ECO:0000256" key="9">
    <source>
        <dbReference type="ARBA" id="ARBA00023242"/>
    </source>
</evidence>
<feature type="DNA-binding region" description="Homeobox" evidence="11">
    <location>
        <begin position="44"/>
        <end position="103"/>
    </location>
</feature>
<keyword evidence="6 11" id="KW-0238">DNA-binding</keyword>
<dbReference type="OrthoDB" id="6159439at2759"/>
<dbReference type="AlphaFoldDB" id="A0A9Q0EY71"/>
<feature type="region of interest" description="Disordered" evidence="13">
    <location>
        <begin position="296"/>
        <end position="350"/>
    </location>
</feature>
<dbReference type="CDD" id="cd00086">
    <property type="entry name" value="homeodomain"/>
    <property type="match status" value="1"/>
</dbReference>
<dbReference type="InterPro" id="IPR009057">
    <property type="entry name" value="Homeodomain-like_sf"/>
</dbReference>
<evidence type="ECO:0000256" key="1">
    <source>
        <dbReference type="ARBA" id="ARBA00004123"/>
    </source>
</evidence>
<dbReference type="SMART" id="SM00389">
    <property type="entry name" value="HOX"/>
    <property type="match status" value="1"/>
</dbReference>
<protein>
    <recommendedName>
        <fullName evidence="14">Homeobox domain-containing protein</fullName>
    </recommendedName>
</protein>
<evidence type="ECO:0000256" key="12">
    <source>
        <dbReference type="RuleBase" id="RU000682"/>
    </source>
</evidence>
<dbReference type="Pfam" id="PF00046">
    <property type="entry name" value="Homeodomain"/>
    <property type="match status" value="1"/>
</dbReference>
<gene>
    <name evidence="15" type="ORF">NHX12_018413</name>
</gene>
<proteinExistence type="inferred from homology"/>
<dbReference type="GO" id="GO:0007399">
    <property type="term" value="P:nervous system development"/>
    <property type="evidence" value="ECO:0007669"/>
    <property type="project" value="UniProtKB-KW"/>
</dbReference>
<reference evidence="15" key="1">
    <citation type="submission" date="2022-07" db="EMBL/GenBank/DDBJ databases">
        <title>Chromosome-level genome of Muraenolepis orangiensis.</title>
        <authorList>
            <person name="Kim J."/>
        </authorList>
    </citation>
    <scope>NUCLEOTIDE SEQUENCE</scope>
    <source>
        <strain evidence="15">KU_S4_2022</strain>
        <tissue evidence="15">Muscle</tissue>
    </source>
</reference>
<keyword evidence="3" id="KW-0221">Differentiation</keyword>
<feature type="compositionally biased region" description="Low complexity" evidence="13">
    <location>
        <begin position="313"/>
        <end position="327"/>
    </location>
</feature>
<dbReference type="GO" id="GO:0000981">
    <property type="term" value="F:DNA-binding transcription factor activity, RNA polymerase II-specific"/>
    <property type="evidence" value="ECO:0007669"/>
    <property type="project" value="InterPro"/>
</dbReference>
<evidence type="ECO:0000256" key="13">
    <source>
        <dbReference type="SAM" id="MobiDB-lite"/>
    </source>
</evidence>
<dbReference type="InterPro" id="IPR001356">
    <property type="entry name" value="HD"/>
</dbReference>
<dbReference type="GO" id="GO:1990837">
    <property type="term" value="F:sequence-specific double-stranded DNA binding"/>
    <property type="evidence" value="ECO:0007669"/>
    <property type="project" value="TreeGrafter"/>
</dbReference>
<sequence length="379" mass="41824">MDYLPGPARRRSLRLRCCPPDPPDPPGRTARLINSQTDAPGCKRRRTRTNFTGWQLEELETAFNGSHYPDVFMREALALRLDLVESRVQVWFQNRRAKWRKKENTKKGPGRPAHNCHPTTCSGEPMDPQEIARRQRERAEKRDRKQERKLFRSRGESLSGDCLMRTPGGVTSALHTEPASAKCDTSGAGGGGSGCDRRPSDFGPLQNHQDQITTGGLPERVSSLRKHNNPFSVESLLSDACAPRRESQRRLDFLLPPNQRPPLHGKGRFLLYPVVTHQPLGFLVAQTALKAPPCQQEENDCHRVNGPQGRAGKGSSPASPGLPGSVSDGQIPPPRSNREDEDRIPAGAQYSAAEKTRACLEIGSGLVLVVEPPPGRTSK</sequence>
<evidence type="ECO:0000256" key="3">
    <source>
        <dbReference type="ARBA" id="ARBA00022782"/>
    </source>
</evidence>
<comment type="similarity">
    <text evidence="10">Belongs to the paired homeobox family. Unc-4 subfamily.</text>
</comment>
<feature type="domain" description="Homeobox" evidence="14">
    <location>
        <begin position="42"/>
        <end position="102"/>
    </location>
</feature>
<dbReference type="PANTHER" id="PTHR46799:SF1">
    <property type="entry name" value="HOMEOBOX PROTEIN UNC-4 HOMOLOG"/>
    <property type="match status" value="1"/>
</dbReference>
<keyword evidence="9 11" id="KW-0539">Nucleus</keyword>
<keyword evidence="8" id="KW-0804">Transcription</keyword>
<feature type="non-terminal residue" evidence="15">
    <location>
        <position position="379"/>
    </location>
</feature>
<feature type="compositionally biased region" description="Basic and acidic residues" evidence="13">
    <location>
        <begin position="130"/>
        <end position="155"/>
    </location>
</feature>
<evidence type="ECO:0000313" key="15">
    <source>
        <dbReference type="EMBL" id="KAJ3614843.1"/>
    </source>
</evidence>
<feature type="region of interest" description="Disordered" evidence="13">
    <location>
        <begin position="100"/>
        <end position="215"/>
    </location>
</feature>
<keyword evidence="2" id="KW-0217">Developmental protein</keyword>
<evidence type="ECO:0000259" key="14">
    <source>
        <dbReference type="PROSITE" id="PS50071"/>
    </source>
</evidence>
<evidence type="ECO:0000256" key="10">
    <source>
        <dbReference type="ARBA" id="ARBA00038351"/>
    </source>
</evidence>
<keyword evidence="7 11" id="KW-0371">Homeobox</keyword>